<comment type="caution">
    <text evidence="2">The sequence shown here is derived from an EMBL/GenBank/DDBJ whole genome shotgun (WGS) entry which is preliminary data.</text>
</comment>
<feature type="domain" description="Peptidase C45 hydrolase" evidence="1">
    <location>
        <begin position="132"/>
        <end position="359"/>
    </location>
</feature>
<dbReference type="InterPro" id="IPR047794">
    <property type="entry name" value="C45_proenzyme-like"/>
</dbReference>
<dbReference type="AlphaFoldDB" id="A0AAI9J0H6"/>
<reference evidence="2 3" key="1">
    <citation type="journal article" date="2013" name="Genome Announc.">
        <title>Genome Sequences of 28 Bordetella pertussis U.S. Outbreak Strains Dating from 2010 to 2012.</title>
        <authorList>
            <person name="Harvill E.T."/>
            <person name="Goodfield L.L."/>
            <person name="Ivanov Y."/>
            <person name="Meyer J.A."/>
            <person name="Newth C."/>
            <person name="Cassiday P."/>
            <person name="Tondella M.L."/>
            <person name="Liao P."/>
            <person name="Zimmerman J."/>
            <person name="Meert K."/>
            <person name="Wessel D."/>
            <person name="Berger J."/>
            <person name="Dean J.M."/>
            <person name="Holubkov R."/>
            <person name="Burr J."/>
            <person name="Liu T."/>
            <person name="Brinkac L."/>
            <person name="Kim M."/>
            <person name="Losada L."/>
        </authorList>
    </citation>
    <scope>NUCLEOTIDE SEQUENCE [LARGE SCALE GENOMIC DNA]</scope>
    <source>
        <strain evidence="2 3">CHLA-26</strain>
    </source>
</reference>
<organism evidence="2 3">
    <name type="scientific">Bordetella pertussis CHLA-26</name>
    <dbReference type="NCBI Taxonomy" id="1331284"/>
    <lineage>
        <taxon>Bacteria</taxon>
        <taxon>Pseudomonadati</taxon>
        <taxon>Pseudomonadota</taxon>
        <taxon>Betaproteobacteria</taxon>
        <taxon>Burkholderiales</taxon>
        <taxon>Alcaligenaceae</taxon>
        <taxon>Bordetella</taxon>
    </lineage>
</organism>
<dbReference type="PANTHER" id="PTHR34180">
    <property type="entry name" value="PEPTIDASE C45"/>
    <property type="match status" value="1"/>
</dbReference>
<dbReference type="InterPro" id="IPR005079">
    <property type="entry name" value="Peptidase_C45_hydrolase"/>
</dbReference>
<dbReference type="EMBL" id="AXSB02000035">
    <property type="protein sequence ID" value="ETH29986.1"/>
    <property type="molecule type" value="Genomic_DNA"/>
</dbReference>
<name>A0AAI9J0H6_BORPT</name>
<dbReference type="InterPro" id="IPR047801">
    <property type="entry name" value="Peptidase_C45"/>
</dbReference>
<gene>
    <name evidence="2" type="ORF">L566_2183</name>
</gene>
<protein>
    <submittedName>
        <fullName evidence="2">Acyl-coenzyme A:6-aminopenicillanic acid acyl-transferase</fullName>
    </submittedName>
</protein>
<dbReference type="NCBIfam" id="NF040521">
    <property type="entry name" value="C45_proenzyme"/>
    <property type="match status" value="1"/>
</dbReference>
<proteinExistence type="predicted"/>
<sequence>MNWGVGDFQFLKSGSDEPCIQPIESSQLAMAFKPVSITGTRRQTGQALGKLARPLMATYLEQSTVWAALRPWRGHAYLEALAHEASQALPEIWDELEGLAEGLRMPLVDILLWNCRGDLLHKTSDGCTSIAWRGDEDTRWIAHNEDGDPFLYGRCHMVDVRPDDAPGYISFYYPGSLPGHTFAANRAGLVQTINNVRIRQRHAGVPRMLLARAVLDCATLDDALAVLRDHPRAGGFHHTLGAAGEPRLYSVEASPAACSIGEVARGNGHANHLVHPGSEAIGQIVTDSSRSRQRHIENLMDHWQPPVDGARLVATLLDREGELPILRCSADDPDEENTLATALFEMRDGGLTLQVHDRRDQPALRVTVCPAA</sequence>
<dbReference type="Proteomes" id="UP000018679">
    <property type="component" value="Unassembled WGS sequence"/>
</dbReference>
<dbReference type="Pfam" id="PF03417">
    <property type="entry name" value="AAT"/>
    <property type="match status" value="1"/>
</dbReference>
<evidence type="ECO:0000313" key="2">
    <source>
        <dbReference type="EMBL" id="ETH29986.1"/>
    </source>
</evidence>
<dbReference type="PANTHER" id="PTHR34180:SF1">
    <property type="entry name" value="BETA-ALANYL-DOPAMINE_CARCININE HYDROLASE"/>
    <property type="match status" value="1"/>
</dbReference>
<evidence type="ECO:0000313" key="3">
    <source>
        <dbReference type="Proteomes" id="UP000018679"/>
    </source>
</evidence>
<dbReference type="Gene3D" id="3.60.60.10">
    <property type="entry name" value="Penicillin V Acylase, Chain A"/>
    <property type="match status" value="1"/>
</dbReference>
<evidence type="ECO:0000259" key="1">
    <source>
        <dbReference type="Pfam" id="PF03417"/>
    </source>
</evidence>
<accession>A0AAI9J0H6</accession>